<protein>
    <submittedName>
        <fullName evidence="1">Uncharacterized protein</fullName>
    </submittedName>
</protein>
<dbReference type="HOGENOM" id="CLU_552753_0_0_1"/>
<sequence>MQYNKQARKIVNKNLEKISAKRDLVYLKKPNRKVRLSEKILSQYSGPWEIIMKTAPNNYQFTNHTRKKVDIVNVERLKKFNKRVDKIIEDMDPPQVDFSPEVELIDENGEKQTQKLQDIDENERKDEITEKFIDDNNQIALKPLFEPEEIIEENKKILKHKKELRNRHQMSWNKIGKVVPGGDEENERRQHKCLFVCGRREPLRGRRSTQSHVANSETSARIEVHIRQPEAARPTCGWNSVPTPYIVPQQSTIRCTFGFHLIAVFLLSSAYQLSRNSEITARYQARYEEHSQPIAGALRSIFRANFWVDGNRGNFWPQPGHRVPPSDLGFSIQNQNFQKLQKFDFHQFLDHYGARGSWPNIAKMSEKDITKSAASGIPKLDRTNYVQWCVDVQLLLEEKEIWSFAVGKQEEPPATASAQEKQKFAKDKAKSRAIILQSLVPRLQPAAMKCKDTQAVWLHLKKLFEPSSIAREASLVETFYGIRRLENEELETFI</sequence>
<organism evidence="1 2">
    <name type="scientific">Strigamia maritima</name>
    <name type="common">European centipede</name>
    <name type="synonym">Geophilus maritimus</name>
    <dbReference type="NCBI Taxonomy" id="126957"/>
    <lineage>
        <taxon>Eukaryota</taxon>
        <taxon>Metazoa</taxon>
        <taxon>Ecdysozoa</taxon>
        <taxon>Arthropoda</taxon>
        <taxon>Myriapoda</taxon>
        <taxon>Chilopoda</taxon>
        <taxon>Pleurostigmophora</taxon>
        <taxon>Geophilomorpha</taxon>
        <taxon>Linotaeniidae</taxon>
        <taxon>Strigamia</taxon>
    </lineage>
</organism>
<dbReference type="EMBL" id="AFFK01016287">
    <property type="status" value="NOT_ANNOTATED_CDS"/>
    <property type="molecule type" value="Genomic_DNA"/>
</dbReference>
<reference evidence="2" key="1">
    <citation type="submission" date="2011-05" db="EMBL/GenBank/DDBJ databases">
        <authorList>
            <person name="Richards S.R."/>
            <person name="Qu J."/>
            <person name="Jiang H."/>
            <person name="Jhangiani S.N."/>
            <person name="Agravi P."/>
            <person name="Goodspeed R."/>
            <person name="Gross S."/>
            <person name="Mandapat C."/>
            <person name="Jackson L."/>
            <person name="Mathew T."/>
            <person name="Pu L."/>
            <person name="Thornton R."/>
            <person name="Saada N."/>
            <person name="Wilczek-Boney K.B."/>
            <person name="Lee S."/>
            <person name="Kovar C."/>
            <person name="Wu Y."/>
            <person name="Scherer S.E."/>
            <person name="Worley K.C."/>
            <person name="Muzny D.M."/>
            <person name="Gibbs R."/>
        </authorList>
    </citation>
    <scope>NUCLEOTIDE SEQUENCE</scope>
    <source>
        <strain evidence="2">Brora</strain>
    </source>
</reference>
<dbReference type="Pfam" id="PF14223">
    <property type="entry name" value="Retrotran_gag_2"/>
    <property type="match status" value="1"/>
</dbReference>
<proteinExistence type="predicted"/>
<keyword evidence="2" id="KW-1185">Reference proteome</keyword>
<name>T1ILF5_STRMM</name>
<dbReference type="EnsemblMetazoa" id="SMAR001780-RA">
    <property type="protein sequence ID" value="SMAR001780-PA"/>
    <property type="gene ID" value="SMAR001780"/>
</dbReference>
<evidence type="ECO:0000313" key="1">
    <source>
        <dbReference type="EnsemblMetazoa" id="SMAR001780-PA"/>
    </source>
</evidence>
<accession>T1ILF5</accession>
<reference evidence="1" key="2">
    <citation type="submission" date="2015-02" db="UniProtKB">
        <authorList>
            <consortium name="EnsemblMetazoa"/>
        </authorList>
    </citation>
    <scope>IDENTIFICATION</scope>
</reference>
<dbReference type="AlphaFoldDB" id="T1ILF5"/>
<dbReference type="STRING" id="126957.T1ILF5"/>
<evidence type="ECO:0000313" key="2">
    <source>
        <dbReference type="Proteomes" id="UP000014500"/>
    </source>
</evidence>
<dbReference type="Proteomes" id="UP000014500">
    <property type="component" value="Unassembled WGS sequence"/>
</dbReference>